<protein>
    <recommendedName>
        <fullName evidence="2">Type VI secretion system (T6SS), amidase effector protein 4</fullName>
    </recommendedName>
</protein>
<dbReference type="RefSeq" id="WP_014619191.1">
    <property type="nucleotide sequence ID" value="NZ_CDLS01000001.1"/>
</dbReference>
<dbReference type="Gene3D" id="3.90.1720.70">
    <property type="match status" value="1"/>
</dbReference>
<dbReference type="GeneID" id="61364978"/>
<sequence>MTVAKQKKAVGGTAAPLKQQAKVRTNTTKDSVCKIDVPVIKFADLWASYVTGNPYRDPKTGDVPPGFENQCAIRMSATLHQVGIEMKSFTQANVTLAPGEQFGRILLHGKYTAVRANQMGSWLSKQPFCGLPPKPENITGKDWESRVKGRTGIVMFDGYWTRDGESSANASGGHIDLWNGSRLTISGVGTAFATIGRYLGRNAFFPGTHFGWSDLASSKAIHFWEIK</sequence>
<name>A0A5H2Q8E3_RALSL</name>
<geneLocation type="plasmid" evidence="1">
    <name>unnamed</name>
</geneLocation>
<accession>A0A5H2Q8E3</accession>
<keyword evidence="1" id="KW-0614">Plasmid</keyword>
<evidence type="ECO:0000313" key="1">
    <source>
        <dbReference type="EMBL" id="AYB58405.1"/>
    </source>
</evidence>
<reference evidence="1" key="1">
    <citation type="submission" date="2018-01" db="EMBL/GenBank/DDBJ databases">
        <title>Complete Genome Sequence of three strains from Ralstonia solanacearum ecotype Moko sequevar IIA-53 from Brazil.</title>
        <authorList>
            <person name="Silva J.R."/>
            <person name="Albuquerque G.M.R."/>
            <person name="Pais A.K.L."/>
            <person name="Silva A.M.F."/>
            <person name="Boiteux M.E.N.F."/>
            <person name="Souza E.B."/>
            <person name="Mariano R.L.R."/>
        </authorList>
    </citation>
    <scope>NUCLEOTIDE SEQUENCE [LARGE SCALE GENOMIC DNA]</scope>
    <source>
        <strain evidence="1">SFC</strain>
        <plasmid evidence="1">unnamed</plasmid>
    </source>
</reference>
<dbReference type="AlphaFoldDB" id="A0A5H2Q8E3"/>
<dbReference type="Pfam" id="PF14113">
    <property type="entry name" value="Tae4"/>
    <property type="match status" value="1"/>
</dbReference>
<organism evidence="1">
    <name type="scientific">Ralstonia solanacearum</name>
    <name type="common">Pseudomonas solanacearum</name>
    <dbReference type="NCBI Taxonomy" id="305"/>
    <lineage>
        <taxon>Bacteria</taxon>
        <taxon>Pseudomonadati</taxon>
        <taxon>Pseudomonadota</taxon>
        <taxon>Betaproteobacteria</taxon>
        <taxon>Burkholderiales</taxon>
        <taxon>Burkholderiaceae</taxon>
        <taxon>Ralstonia</taxon>
        <taxon>Ralstonia solanacearum species complex</taxon>
    </lineage>
</organism>
<dbReference type="InterPro" id="IPR025562">
    <property type="entry name" value="Tae4"/>
</dbReference>
<proteinExistence type="predicted"/>
<gene>
    <name evidence="1" type="ORF">C2L97_20825</name>
</gene>
<dbReference type="EMBL" id="CP026093">
    <property type="protein sequence ID" value="AYB58405.1"/>
    <property type="molecule type" value="Genomic_DNA"/>
</dbReference>
<evidence type="ECO:0008006" key="2">
    <source>
        <dbReference type="Google" id="ProtNLM"/>
    </source>
</evidence>